<comment type="cofactor">
    <cofactor evidence="1">
        <name>FAD</name>
        <dbReference type="ChEBI" id="CHEBI:57692"/>
    </cofactor>
</comment>
<keyword evidence="5" id="KW-0560">Oxidoreductase</keyword>
<feature type="non-terminal residue" evidence="7">
    <location>
        <position position="1"/>
    </location>
</feature>
<dbReference type="GO" id="GO:1903457">
    <property type="term" value="P:lactate catabolic process"/>
    <property type="evidence" value="ECO:0007669"/>
    <property type="project" value="TreeGrafter"/>
</dbReference>
<dbReference type="InterPro" id="IPR016164">
    <property type="entry name" value="FAD-linked_Oxase-like_C"/>
</dbReference>
<evidence type="ECO:0000256" key="3">
    <source>
        <dbReference type="ARBA" id="ARBA00022630"/>
    </source>
</evidence>
<evidence type="ECO:0000313" key="7">
    <source>
        <dbReference type="EMBL" id="SVB96467.1"/>
    </source>
</evidence>
<dbReference type="FunFam" id="3.30.70.2740:FF:000001">
    <property type="entry name" value="D-lactate dehydrogenase mitochondrial"/>
    <property type="match status" value="1"/>
</dbReference>
<dbReference type="InterPro" id="IPR004113">
    <property type="entry name" value="FAD-bd_oxidored_4_C"/>
</dbReference>
<evidence type="ECO:0000259" key="6">
    <source>
        <dbReference type="Pfam" id="PF02913"/>
    </source>
</evidence>
<dbReference type="GO" id="GO:0050660">
    <property type="term" value="F:flavin adenine dinucleotide binding"/>
    <property type="evidence" value="ECO:0007669"/>
    <property type="project" value="InterPro"/>
</dbReference>
<proteinExistence type="inferred from homology"/>
<evidence type="ECO:0000256" key="4">
    <source>
        <dbReference type="ARBA" id="ARBA00022827"/>
    </source>
</evidence>
<organism evidence="7">
    <name type="scientific">marine metagenome</name>
    <dbReference type="NCBI Taxonomy" id="408172"/>
    <lineage>
        <taxon>unclassified sequences</taxon>
        <taxon>metagenomes</taxon>
        <taxon>ecological metagenomes</taxon>
    </lineage>
</organism>
<dbReference type="SUPFAM" id="SSF55103">
    <property type="entry name" value="FAD-linked oxidases, C-terminal domain"/>
    <property type="match status" value="1"/>
</dbReference>
<accession>A0A382IB55</accession>
<evidence type="ECO:0000256" key="2">
    <source>
        <dbReference type="ARBA" id="ARBA00008000"/>
    </source>
</evidence>
<protein>
    <recommendedName>
        <fullName evidence="6">FAD-binding oxidoreductase/transferase type 4 C-terminal domain-containing protein</fullName>
    </recommendedName>
</protein>
<name>A0A382IB55_9ZZZZ</name>
<dbReference type="PANTHER" id="PTHR11748">
    <property type="entry name" value="D-LACTATE DEHYDROGENASE"/>
    <property type="match status" value="1"/>
</dbReference>
<dbReference type="Gene3D" id="1.10.45.10">
    <property type="entry name" value="Vanillyl-alcohol Oxidase, Chain A, domain 4"/>
    <property type="match status" value="1"/>
</dbReference>
<evidence type="ECO:0000256" key="5">
    <source>
        <dbReference type="ARBA" id="ARBA00023002"/>
    </source>
</evidence>
<dbReference type="InterPro" id="IPR016171">
    <property type="entry name" value="Vanillyl_alc_oxidase_C-sub2"/>
</dbReference>
<dbReference type="PANTHER" id="PTHR11748:SF111">
    <property type="entry name" value="D-LACTATE DEHYDROGENASE, MITOCHONDRIAL-RELATED"/>
    <property type="match status" value="1"/>
</dbReference>
<sequence length="183" mass="20992">FYEFHGSETSNKESIETVQEISNNNNGSDFKWAESTEERNKLWQARHDVYYSVKAQSNNIKIYTTDICVPISNLVECIKFAETEIKKYGLRAPMVGHVGDGNFHTTVIYDPAKKEDYKMIRDFSNKLIDKALELDGTITGEHGIGLQKKEYLKKQHPDNIPLMKIIKKGFDPNNIMNPGKVFD</sequence>
<evidence type="ECO:0000256" key="1">
    <source>
        <dbReference type="ARBA" id="ARBA00001974"/>
    </source>
</evidence>
<dbReference type="Gene3D" id="3.30.70.2740">
    <property type="match status" value="1"/>
</dbReference>
<reference evidence="7" key="1">
    <citation type="submission" date="2018-05" db="EMBL/GenBank/DDBJ databases">
        <authorList>
            <person name="Lanie J.A."/>
            <person name="Ng W.-L."/>
            <person name="Kazmierczak K.M."/>
            <person name="Andrzejewski T.M."/>
            <person name="Davidsen T.M."/>
            <person name="Wayne K.J."/>
            <person name="Tettelin H."/>
            <person name="Glass J.I."/>
            <person name="Rusch D."/>
            <person name="Podicherti R."/>
            <person name="Tsui H.-C.T."/>
            <person name="Winkler M.E."/>
        </authorList>
    </citation>
    <scope>NUCLEOTIDE SEQUENCE</scope>
</reference>
<dbReference type="Pfam" id="PF02913">
    <property type="entry name" value="FAD-oxidase_C"/>
    <property type="match status" value="1"/>
</dbReference>
<dbReference type="GO" id="GO:0008720">
    <property type="term" value="F:D-lactate dehydrogenase (NAD+) activity"/>
    <property type="evidence" value="ECO:0007669"/>
    <property type="project" value="TreeGrafter"/>
</dbReference>
<dbReference type="GO" id="GO:0004458">
    <property type="term" value="F:D-lactate dehydrogenase (cytochrome) activity"/>
    <property type="evidence" value="ECO:0007669"/>
    <property type="project" value="TreeGrafter"/>
</dbReference>
<dbReference type="AlphaFoldDB" id="A0A382IB55"/>
<comment type="similarity">
    <text evidence="2">Belongs to the FAD-binding oxidoreductase/transferase type 4 family.</text>
</comment>
<dbReference type="EMBL" id="UINC01066108">
    <property type="protein sequence ID" value="SVB96467.1"/>
    <property type="molecule type" value="Genomic_DNA"/>
</dbReference>
<feature type="domain" description="FAD-binding oxidoreductase/transferase type 4 C-terminal" evidence="6">
    <location>
        <begin position="2"/>
        <end position="181"/>
    </location>
</feature>
<dbReference type="FunFam" id="1.10.45.10:FF:000001">
    <property type="entry name" value="D-lactate dehydrogenase mitochondrial"/>
    <property type="match status" value="1"/>
</dbReference>
<gene>
    <name evidence="7" type="ORF">METZ01_LOCUS249321</name>
</gene>
<keyword evidence="4" id="KW-0274">FAD</keyword>
<keyword evidence="3" id="KW-0285">Flavoprotein</keyword>